<dbReference type="EMBL" id="BAABIS010000001">
    <property type="protein sequence ID" value="GAA4881289.1"/>
    <property type="molecule type" value="Genomic_DNA"/>
</dbReference>
<reference evidence="3" key="1">
    <citation type="journal article" date="2019" name="Int. J. Syst. Evol. Microbiol.">
        <title>The Global Catalogue of Microorganisms (GCM) 10K type strain sequencing project: providing services to taxonomists for standard genome sequencing and annotation.</title>
        <authorList>
            <consortium name="The Broad Institute Genomics Platform"/>
            <consortium name="The Broad Institute Genome Sequencing Center for Infectious Disease"/>
            <person name="Wu L."/>
            <person name="Ma J."/>
        </authorList>
    </citation>
    <scope>NUCLEOTIDE SEQUENCE [LARGE SCALE GENOMIC DNA]</scope>
    <source>
        <strain evidence="3">JCM 13006</strain>
    </source>
</reference>
<sequence>MADQANYIWDDLLKAFAGSDQADGVPKRANVTGSPWIQAHYLITDKQSENEKRKRNDGLHKGDAGYDMWAEWVYVMSGTAYSTILGVTCNWPFWDGNPGDTTPTPWGLFNSGPDKILGPSISGSCSGNDSTAPSTMWDAAAAIYTADNFFADERVVVNKWYTDLGEPDSEFQGSAAGRFREVLYGLENEFIQMHYGLSHDVNAYQSPPKPATRTQPAPGSKDKYPDNPVANTLHKAGDALRDELTYMYNNGFKVWTGDKNTLVTQSGDNAKGEHWKYTGADGLTSSYSNPYACVHYAFTELVKDLSAVLTSITGSCSATVSGAGISLVSSKNGAADSAGLDAFVAKLDAKAKEKWTQWVVATLDSAATTAGRKLTDAYDAAADLLMPIPKVDLNLPKDKVKTPDGKDDKGDGSKTDVKGPPGIGGTGGTGGGTGGGKGGIGGIGGIGGGDTSGKVPLLDKDGKPLLDKDGKPQMVPAGTHVNDKGQLVDKDGKPLLDKDGKPWTVPPGTVVGQPGPGGSSGGTGSTGGTGSATPFKVPPGSKRNDDGTVTAPDGTLVKDSNGNPVVLGKDRTIAEDGTVRDANGRPVSRLEQLLTDQEHALASGTGGGGWNPSIGGSGVSFGSGGSGGAGADLFGGRSGGASSGPRTVGGVASGPAGLGIGGQLASTLGVRPTVEAAAEAAAQEAQLTGRGISTTGGMTGPMMPPMGAGAGAGMAGQGEKDRQRTTWLSEDEEVWGTDSGAVTGVIGR</sequence>
<feature type="compositionally biased region" description="Gly residues" evidence="1">
    <location>
        <begin position="514"/>
        <end position="530"/>
    </location>
</feature>
<feature type="region of interest" description="Disordered" evidence="1">
    <location>
        <begin position="394"/>
        <end position="568"/>
    </location>
</feature>
<organism evidence="2 3">
    <name type="scientific">Kitasatospora terrestris</name>
    <dbReference type="NCBI Taxonomy" id="258051"/>
    <lineage>
        <taxon>Bacteria</taxon>
        <taxon>Bacillati</taxon>
        <taxon>Actinomycetota</taxon>
        <taxon>Actinomycetes</taxon>
        <taxon>Kitasatosporales</taxon>
        <taxon>Streptomycetaceae</taxon>
        <taxon>Kitasatospora</taxon>
    </lineage>
</organism>
<keyword evidence="3" id="KW-1185">Reference proteome</keyword>
<protein>
    <submittedName>
        <fullName evidence="2">Uncharacterized protein</fullName>
    </submittedName>
</protein>
<comment type="caution">
    <text evidence="2">The sequence shown here is derived from an EMBL/GenBank/DDBJ whole genome shotgun (WGS) entry which is preliminary data.</text>
</comment>
<name>A0ABP9EU88_9ACTN</name>
<feature type="region of interest" description="Disordered" evidence="1">
    <location>
        <begin position="202"/>
        <end position="228"/>
    </location>
</feature>
<feature type="compositionally biased region" description="Basic and acidic residues" evidence="1">
    <location>
        <begin position="395"/>
        <end position="417"/>
    </location>
</feature>
<dbReference type="RefSeq" id="WP_345701106.1">
    <property type="nucleotide sequence ID" value="NZ_BAABIS010000001.1"/>
</dbReference>
<evidence type="ECO:0000256" key="1">
    <source>
        <dbReference type="SAM" id="MobiDB-lite"/>
    </source>
</evidence>
<feature type="compositionally biased region" description="Gly residues" evidence="1">
    <location>
        <begin position="421"/>
        <end position="451"/>
    </location>
</feature>
<evidence type="ECO:0000313" key="3">
    <source>
        <dbReference type="Proteomes" id="UP001501752"/>
    </source>
</evidence>
<feature type="compositionally biased region" description="Basic and acidic residues" evidence="1">
    <location>
        <begin position="457"/>
        <end position="471"/>
    </location>
</feature>
<gene>
    <name evidence="2" type="ORF">GCM10023235_71950</name>
</gene>
<evidence type="ECO:0000313" key="2">
    <source>
        <dbReference type="EMBL" id="GAA4881289.1"/>
    </source>
</evidence>
<dbReference type="Proteomes" id="UP001501752">
    <property type="component" value="Unassembled WGS sequence"/>
</dbReference>
<feature type="compositionally biased region" description="Basic and acidic residues" evidence="1">
    <location>
        <begin position="481"/>
        <end position="501"/>
    </location>
</feature>
<feature type="region of interest" description="Disordered" evidence="1">
    <location>
        <begin position="709"/>
        <end position="748"/>
    </location>
</feature>
<accession>A0ABP9EU88</accession>
<proteinExistence type="predicted"/>